<feature type="domain" description="BTB" evidence="2">
    <location>
        <begin position="37"/>
        <end position="97"/>
    </location>
</feature>
<dbReference type="EMBL" id="NQIK02000001">
    <property type="protein sequence ID" value="KAF7579523.1"/>
    <property type="molecule type" value="Genomic_DNA"/>
</dbReference>
<dbReference type="GeneID" id="90954605"/>
<protein>
    <submittedName>
        <fullName evidence="3">K-tetra multi-domain protein</fullName>
    </submittedName>
</protein>
<dbReference type="InterPro" id="IPR000210">
    <property type="entry name" value="BTB/POZ_dom"/>
</dbReference>
<dbReference type="InterPro" id="IPR045068">
    <property type="entry name" value="BACURD1-3"/>
</dbReference>
<evidence type="ECO:0000259" key="2">
    <source>
        <dbReference type="PROSITE" id="PS50097"/>
    </source>
</evidence>
<gene>
    <name evidence="3" type="ORF">PtrM4_037630</name>
</gene>
<feature type="compositionally biased region" description="Basic and acidic residues" evidence="1">
    <location>
        <begin position="1"/>
        <end position="13"/>
    </location>
</feature>
<evidence type="ECO:0000313" key="4">
    <source>
        <dbReference type="Proteomes" id="UP000245464"/>
    </source>
</evidence>
<feature type="region of interest" description="Disordered" evidence="1">
    <location>
        <begin position="1"/>
        <end position="35"/>
    </location>
</feature>
<dbReference type="GO" id="GO:0051260">
    <property type="term" value="P:protein homooligomerization"/>
    <property type="evidence" value="ECO:0007669"/>
    <property type="project" value="InterPro"/>
</dbReference>
<dbReference type="InterPro" id="IPR003131">
    <property type="entry name" value="T1-type_BTB"/>
</dbReference>
<dbReference type="Proteomes" id="UP000245464">
    <property type="component" value="Chromosome 1"/>
</dbReference>
<dbReference type="PANTHER" id="PTHR11145">
    <property type="entry name" value="BTB/POZ DOMAIN-CONTAINING ADAPTER FOR CUL3-MEDIATED RHOA DEGRADATION PROTEIN FAMILY MEMBER"/>
    <property type="match status" value="1"/>
</dbReference>
<evidence type="ECO:0000313" key="3">
    <source>
        <dbReference type="EMBL" id="KAF7579523.1"/>
    </source>
</evidence>
<dbReference type="PROSITE" id="PS50097">
    <property type="entry name" value="BTB"/>
    <property type="match status" value="1"/>
</dbReference>
<dbReference type="RefSeq" id="XP_065966426.1">
    <property type="nucleotide sequence ID" value="XM_066104224.1"/>
</dbReference>
<dbReference type="AlphaFoldDB" id="A0A834SBE6"/>
<evidence type="ECO:0000256" key="1">
    <source>
        <dbReference type="SAM" id="MobiDB-lite"/>
    </source>
</evidence>
<accession>A0A834SBE6</accession>
<name>A0A834SBE6_9PLEO</name>
<dbReference type="Gene3D" id="3.30.710.10">
    <property type="entry name" value="Potassium Channel Kv1.1, Chain A"/>
    <property type="match status" value="1"/>
</dbReference>
<proteinExistence type="predicted"/>
<dbReference type="InterPro" id="IPR011333">
    <property type="entry name" value="SKP1/BTB/POZ_sf"/>
</dbReference>
<dbReference type="SUPFAM" id="SSF54695">
    <property type="entry name" value="POZ domain"/>
    <property type="match status" value="1"/>
</dbReference>
<dbReference type="KEGG" id="ptrr:90954605"/>
<dbReference type="CDD" id="cd18316">
    <property type="entry name" value="BTB_POZ_KCTD-like"/>
    <property type="match status" value="1"/>
</dbReference>
<organism evidence="3 4">
    <name type="scientific">Pyrenophora tritici-repentis</name>
    <dbReference type="NCBI Taxonomy" id="45151"/>
    <lineage>
        <taxon>Eukaryota</taxon>
        <taxon>Fungi</taxon>
        <taxon>Dikarya</taxon>
        <taxon>Ascomycota</taxon>
        <taxon>Pezizomycotina</taxon>
        <taxon>Dothideomycetes</taxon>
        <taxon>Pleosporomycetidae</taxon>
        <taxon>Pleosporales</taxon>
        <taxon>Pleosporineae</taxon>
        <taxon>Pleosporaceae</taxon>
        <taxon>Pyrenophora</taxon>
    </lineage>
</organism>
<dbReference type="SMART" id="SM00225">
    <property type="entry name" value="BTB"/>
    <property type="match status" value="1"/>
</dbReference>
<dbReference type="PANTHER" id="PTHR11145:SF8">
    <property type="entry name" value="RE57120P"/>
    <property type="match status" value="1"/>
</dbReference>
<dbReference type="Pfam" id="PF02214">
    <property type="entry name" value="BTB_2"/>
    <property type="match status" value="1"/>
</dbReference>
<comment type="caution">
    <text evidence="3">The sequence shown here is derived from an EMBL/GenBank/DDBJ whole genome shotgun (WGS) entry which is preliminary data.</text>
</comment>
<reference evidence="3 4" key="1">
    <citation type="journal article" date="2018" name="BMC Genomics">
        <title>Comparative genomics of the wheat fungal pathogen Pyrenophora tritici-repentis reveals chromosomal variations and genome plasticity.</title>
        <authorList>
            <person name="Moolhuijzen P."/>
            <person name="See P.T."/>
            <person name="Hane J.K."/>
            <person name="Shi G."/>
            <person name="Liu Z."/>
            <person name="Oliver R.P."/>
            <person name="Moffat C.S."/>
        </authorList>
    </citation>
    <scope>NUCLEOTIDE SEQUENCE [LARGE SCALE GENOMIC DNA]</scope>
    <source>
        <strain evidence="3">M4</strain>
    </source>
</reference>
<feature type="compositionally biased region" description="Polar residues" evidence="1">
    <location>
        <begin position="16"/>
        <end position="35"/>
    </location>
</feature>
<sequence>MNNPEQDKTRHPQQDFIPSSLQTPNMQMNPSTPSLPNVITLDVGGRKFRTTKAVLSTSPYFANLFNRWEDHAEIQADGSLFIDVDPEIFPHLLNYLRRPNTFPLYWTRNDGFDYVLYTRLGAEADYFMLEGLKWWIRRKEYLEAVKVGVENYEHPQVTPEYDDE</sequence>